<name>A0A9E6XVI2_9ACTN</name>
<keyword evidence="3" id="KW-1185">Reference proteome</keyword>
<dbReference type="Proteomes" id="UP001162834">
    <property type="component" value="Chromosome"/>
</dbReference>
<dbReference type="RefSeq" id="WP_259314207.1">
    <property type="nucleotide sequence ID" value="NZ_CP087164.1"/>
</dbReference>
<evidence type="ECO:0000313" key="2">
    <source>
        <dbReference type="EMBL" id="UGS34536.1"/>
    </source>
</evidence>
<reference evidence="2" key="1">
    <citation type="journal article" date="2022" name="Int. J. Syst. Evol. Microbiol.">
        <title>Pseudomonas aegrilactucae sp. nov. and Pseudomonas morbosilactucae sp. nov., pathogens causing bacterial rot of lettuce in Japan.</title>
        <authorList>
            <person name="Sawada H."/>
            <person name="Fujikawa T."/>
            <person name="Satou M."/>
        </authorList>
    </citation>
    <scope>NUCLEOTIDE SEQUENCE</scope>
    <source>
        <strain evidence="2">0166_1</strain>
    </source>
</reference>
<feature type="region of interest" description="Disordered" evidence="1">
    <location>
        <begin position="50"/>
        <end position="141"/>
    </location>
</feature>
<dbReference type="EMBL" id="CP087164">
    <property type="protein sequence ID" value="UGS34536.1"/>
    <property type="molecule type" value="Genomic_DNA"/>
</dbReference>
<evidence type="ECO:0000256" key="1">
    <source>
        <dbReference type="SAM" id="MobiDB-lite"/>
    </source>
</evidence>
<feature type="compositionally biased region" description="Basic and acidic residues" evidence="1">
    <location>
        <begin position="53"/>
        <end position="81"/>
    </location>
</feature>
<evidence type="ECO:0000313" key="3">
    <source>
        <dbReference type="Proteomes" id="UP001162834"/>
    </source>
</evidence>
<sequence>MKVQYTHRPTERMGRFGGEWQWNVGVQAGHLSRRHGPIIVNLLVGRTCGSRGIGHDRPRPRQRDPAAGRQDAEAKREEAARRAVSTRKQTGDELKAREAAKPNRESATVDQLRTGLDARDRQAAKNPRARAAVRKAQVSEAVKARFSDQGIGGGDAR</sequence>
<feature type="compositionally biased region" description="Basic and acidic residues" evidence="1">
    <location>
        <begin position="89"/>
        <end position="104"/>
    </location>
</feature>
<organism evidence="2 3">
    <name type="scientific">Capillimicrobium parvum</name>
    <dbReference type="NCBI Taxonomy" id="2884022"/>
    <lineage>
        <taxon>Bacteria</taxon>
        <taxon>Bacillati</taxon>
        <taxon>Actinomycetota</taxon>
        <taxon>Thermoleophilia</taxon>
        <taxon>Solirubrobacterales</taxon>
        <taxon>Capillimicrobiaceae</taxon>
        <taxon>Capillimicrobium</taxon>
    </lineage>
</organism>
<protein>
    <submittedName>
        <fullName evidence="2">Uncharacterized protein</fullName>
    </submittedName>
</protein>
<dbReference type="AlphaFoldDB" id="A0A9E6XVI2"/>
<accession>A0A9E6XVI2</accession>
<proteinExistence type="predicted"/>
<dbReference type="KEGG" id="sbae:DSM104329_00914"/>
<gene>
    <name evidence="2" type="ORF">DSM104329_00914</name>
</gene>